<comment type="caution">
    <text evidence="2">The sequence shown here is derived from an EMBL/GenBank/DDBJ whole genome shotgun (WGS) entry which is preliminary data.</text>
</comment>
<dbReference type="Proteomes" id="UP001066276">
    <property type="component" value="Chromosome 9"/>
</dbReference>
<evidence type="ECO:0000313" key="3">
    <source>
        <dbReference type="Proteomes" id="UP001066276"/>
    </source>
</evidence>
<dbReference type="AlphaFoldDB" id="A0AAV7MKN1"/>
<feature type="region of interest" description="Disordered" evidence="1">
    <location>
        <begin position="39"/>
        <end position="64"/>
    </location>
</feature>
<keyword evidence="3" id="KW-1185">Reference proteome</keyword>
<reference evidence="2" key="1">
    <citation type="journal article" date="2022" name="bioRxiv">
        <title>Sequencing and chromosome-scale assembly of the giantPleurodeles waltlgenome.</title>
        <authorList>
            <person name="Brown T."/>
            <person name="Elewa A."/>
            <person name="Iarovenko S."/>
            <person name="Subramanian E."/>
            <person name="Araus A.J."/>
            <person name="Petzold A."/>
            <person name="Susuki M."/>
            <person name="Suzuki K.-i.T."/>
            <person name="Hayashi T."/>
            <person name="Toyoda A."/>
            <person name="Oliveira C."/>
            <person name="Osipova E."/>
            <person name="Leigh N.D."/>
            <person name="Simon A."/>
            <person name="Yun M.H."/>
        </authorList>
    </citation>
    <scope>NUCLEOTIDE SEQUENCE</scope>
    <source>
        <strain evidence="2">20211129_DDA</strain>
        <tissue evidence="2">Liver</tissue>
    </source>
</reference>
<dbReference type="EMBL" id="JANPWB010000013">
    <property type="protein sequence ID" value="KAJ1103897.1"/>
    <property type="molecule type" value="Genomic_DNA"/>
</dbReference>
<evidence type="ECO:0000313" key="2">
    <source>
        <dbReference type="EMBL" id="KAJ1103897.1"/>
    </source>
</evidence>
<accession>A0AAV7MKN1</accession>
<gene>
    <name evidence="2" type="ORF">NDU88_001318</name>
</gene>
<evidence type="ECO:0000256" key="1">
    <source>
        <dbReference type="SAM" id="MobiDB-lite"/>
    </source>
</evidence>
<proteinExistence type="predicted"/>
<protein>
    <submittedName>
        <fullName evidence="2">Uncharacterized protein</fullName>
    </submittedName>
</protein>
<sequence length="95" mass="10125">MMRNPMMKGRVGFPGSASSPVPLLDARCRGPCLPGFPCSRAPGSGVQRSISGGAGKPGRRRRGPKKLLGALFEVPLGAFSSGFASEQRKRKQDRR</sequence>
<organism evidence="2 3">
    <name type="scientific">Pleurodeles waltl</name>
    <name type="common">Iberian ribbed newt</name>
    <dbReference type="NCBI Taxonomy" id="8319"/>
    <lineage>
        <taxon>Eukaryota</taxon>
        <taxon>Metazoa</taxon>
        <taxon>Chordata</taxon>
        <taxon>Craniata</taxon>
        <taxon>Vertebrata</taxon>
        <taxon>Euteleostomi</taxon>
        <taxon>Amphibia</taxon>
        <taxon>Batrachia</taxon>
        <taxon>Caudata</taxon>
        <taxon>Salamandroidea</taxon>
        <taxon>Salamandridae</taxon>
        <taxon>Pleurodelinae</taxon>
        <taxon>Pleurodeles</taxon>
    </lineage>
</organism>
<name>A0AAV7MKN1_PLEWA</name>